<keyword evidence="9" id="KW-0411">Iron-sulfur</keyword>
<evidence type="ECO:0000256" key="1">
    <source>
        <dbReference type="ARBA" id="ARBA00001966"/>
    </source>
</evidence>
<dbReference type="AlphaFoldDB" id="A0A2J6WNY8"/>
<feature type="domain" description="4Fe-4S ferredoxin-type" evidence="14">
    <location>
        <begin position="182"/>
        <end position="211"/>
    </location>
</feature>
<dbReference type="Pfam" id="PF13510">
    <property type="entry name" value="Fer2_4"/>
    <property type="match status" value="1"/>
</dbReference>
<keyword evidence="5" id="KW-0001">2Fe-2S</keyword>
<comment type="cofactor">
    <cofactor evidence="12">
        <name>[2Fe-2S] cluster</name>
        <dbReference type="ChEBI" id="CHEBI:190135"/>
    </cofactor>
</comment>
<dbReference type="PANTHER" id="PTHR24960">
    <property type="entry name" value="PHOTOSYSTEM I IRON-SULFUR CENTER-RELATED"/>
    <property type="match status" value="1"/>
</dbReference>
<comment type="cofactor">
    <cofactor evidence="1">
        <name>[4Fe-4S] cluster</name>
        <dbReference type="ChEBI" id="CHEBI:49883"/>
    </cofactor>
</comment>
<dbReference type="InterPro" id="IPR036010">
    <property type="entry name" value="2Fe-2S_ferredoxin-like_sf"/>
</dbReference>
<dbReference type="InterPro" id="IPR050157">
    <property type="entry name" value="PSI_iron-sulfur_center"/>
</dbReference>
<evidence type="ECO:0000256" key="4">
    <source>
        <dbReference type="ARBA" id="ARBA00022485"/>
    </source>
</evidence>
<evidence type="ECO:0000256" key="12">
    <source>
        <dbReference type="ARBA" id="ARBA00034078"/>
    </source>
</evidence>
<dbReference type="SMART" id="SM00929">
    <property type="entry name" value="NADH-G_4Fe-4S_3"/>
    <property type="match status" value="1"/>
</dbReference>
<dbReference type="InterPro" id="IPR001041">
    <property type="entry name" value="2Fe-2S_ferredoxin-type"/>
</dbReference>
<dbReference type="GO" id="GO:0051537">
    <property type="term" value="F:2 iron, 2 sulfur cluster binding"/>
    <property type="evidence" value="ECO:0007669"/>
    <property type="project" value="UniProtKB-KW"/>
</dbReference>
<keyword evidence="16" id="KW-0371">Homeobox</keyword>
<accession>A0A2J6WNY8</accession>
<keyword evidence="6" id="KW-0479">Metal-binding</keyword>
<dbReference type="InterPro" id="IPR016214">
    <property type="entry name" value="NAD-red_Hydgase_HoxS_gsu"/>
</dbReference>
<proteinExistence type="inferred from homology"/>
<dbReference type="EMBL" id="PNIN01000027">
    <property type="protein sequence ID" value="PMP72107.1"/>
    <property type="molecule type" value="Genomic_DNA"/>
</dbReference>
<evidence type="ECO:0000256" key="11">
    <source>
        <dbReference type="ARBA" id="ARBA00023136"/>
    </source>
</evidence>
<evidence type="ECO:0000259" key="14">
    <source>
        <dbReference type="PROSITE" id="PS51379"/>
    </source>
</evidence>
<evidence type="ECO:0000256" key="6">
    <source>
        <dbReference type="ARBA" id="ARBA00022723"/>
    </source>
</evidence>
<dbReference type="FunFam" id="3.10.20.740:FF:000004">
    <property type="entry name" value="NADH-quinone oxidoreductase"/>
    <property type="match status" value="1"/>
</dbReference>
<keyword evidence="10" id="KW-0520">NAD</keyword>
<dbReference type="InterPro" id="IPR017900">
    <property type="entry name" value="4Fe4S_Fe_S_CS"/>
</dbReference>
<feature type="domain" description="2Fe-2S ferredoxin-type" evidence="13">
    <location>
        <begin position="1"/>
        <end position="79"/>
    </location>
</feature>
<feature type="domain" description="4Fe-4S His(Cys)3-ligated-type" evidence="15">
    <location>
        <begin position="79"/>
        <end position="118"/>
    </location>
</feature>
<dbReference type="Gene3D" id="3.10.20.740">
    <property type="match status" value="1"/>
</dbReference>
<comment type="subcellular location">
    <subcellularLocation>
        <location evidence="2">Membrane</location>
    </subcellularLocation>
</comment>
<evidence type="ECO:0000313" key="17">
    <source>
        <dbReference type="Proteomes" id="UP000242881"/>
    </source>
</evidence>
<dbReference type="PROSITE" id="PS51379">
    <property type="entry name" value="4FE4S_FER_2"/>
    <property type="match status" value="2"/>
</dbReference>
<dbReference type="PROSITE" id="PS51839">
    <property type="entry name" value="4FE4S_HC3"/>
    <property type="match status" value="1"/>
</dbReference>
<evidence type="ECO:0000313" key="16">
    <source>
        <dbReference type="EMBL" id="PMP72107.1"/>
    </source>
</evidence>
<dbReference type="Proteomes" id="UP000242881">
    <property type="component" value="Unassembled WGS sequence"/>
</dbReference>
<dbReference type="FunFam" id="3.30.70.20:FF:000002">
    <property type="entry name" value="NADH-ubiquinone oxidoreductase 75 kDa subunit"/>
    <property type="match status" value="1"/>
</dbReference>
<dbReference type="GO" id="GO:0016491">
    <property type="term" value="F:oxidoreductase activity"/>
    <property type="evidence" value="ECO:0007669"/>
    <property type="project" value="InterPro"/>
</dbReference>
<evidence type="ECO:0000259" key="15">
    <source>
        <dbReference type="PROSITE" id="PS51839"/>
    </source>
</evidence>
<name>A0A2J6WNY8_9BACT</name>
<comment type="similarity">
    <text evidence="3">Belongs to the complex I 75 kDa subunit family.</text>
</comment>
<sequence>MKIKTFTIDGVELSGREDQTILEVAREHGIKIPTLCHLEGLTPIGSCRICIVEIDGKRFAPSCITKVEDGMKIVTNNSEITEYRKTILEMIFAERNHICSICIANGNCELQNLSIELGMDHFEIKNQYPRCEVDLSHEKYGIDHNRCVLCARCVRVCAKIEGAHTKDISGRGHNARIITDFARGWGEAETCTGCGKCVQVCPTGALFEKGKPVGARKKRDFLNYLKIMRGQ</sequence>
<evidence type="ECO:0000256" key="7">
    <source>
        <dbReference type="ARBA" id="ARBA00022967"/>
    </source>
</evidence>
<evidence type="ECO:0000256" key="9">
    <source>
        <dbReference type="ARBA" id="ARBA00023014"/>
    </source>
</evidence>
<keyword evidence="11" id="KW-0472">Membrane</keyword>
<evidence type="ECO:0000256" key="2">
    <source>
        <dbReference type="ARBA" id="ARBA00004370"/>
    </source>
</evidence>
<dbReference type="GO" id="GO:0016020">
    <property type="term" value="C:membrane"/>
    <property type="evidence" value="ECO:0007669"/>
    <property type="project" value="UniProtKB-SubCell"/>
</dbReference>
<dbReference type="Pfam" id="PF22117">
    <property type="entry name" value="Fer4_Nqo3"/>
    <property type="match status" value="1"/>
</dbReference>
<comment type="caution">
    <text evidence="16">The sequence shown here is derived from an EMBL/GenBank/DDBJ whole genome shotgun (WGS) entry which is preliminary data.</text>
</comment>
<dbReference type="GO" id="GO:0046872">
    <property type="term" value="F:metal ion binding"/>
    <property type="evidence" value="ECO:0007669"/>
    <property type="project" value="UniProtKB-KW"/>
</dbReference>
<organism evidence="16 17">
    <name type="scientific">Calditerrivibrio nitroreducens</name>
    <dbReference type="NCBI Taxonomy" id="477976"/>
    <lineage>
        <taxon>Bacteria</taxon>
        <taxon>Pseudomonadati</taxon>
        <taxon>Deferribacterota</taxon>
        <taxon>Deferribacteres</taxon>
        <taxon>Deferribacterales</taxon>
        <taxon>Calditerrivibrionaceae</taxon>
    </lineage>
</organism>
<evidence type="ECO:0000259" key="13">
    <source>
        <dbReference type="PROSITE" id="PS51085"/>
    </source>
</evidence>
<protein>
    <submittedName>
        <fullName evidence="16">Bidirectional hydrogenase complex protein HoxU</fullName>
    </submittedName>
</protein>
<keyword evidence="7" id="KW-1278">Translocase</keyword>
<dbReference type="PANTHER" id="PTHR24960:SF84">
    <property type="entry name" value="HYDROGENASE SUBUNIT"/>
    <property type="match status" value="1"/>
</dbReference>
<evidence type="ECO:0000256" key="10">
    <source>
        <dbReference type="ARBA" id="ARBA00023027"/>
    </source>
</evidence>
<evidence type="ECO:0000256" key="5">
    <source>
        <dbReference type="ARBA" id="ARBA00022714"/>
    </source>
</evidence>
<dbReference type="Pfam" id="PF10588">
    <property type="entry name" value="NADH-G_4Fe-4S_3"/>
    <property type="match status" value="1"/>
</dbReference>
<evidence type="ECO:0000256" key="3">
    <source>
        <dbReference type="ARBA" id="ARBA00005404"/>
    </source>
</evidence>
<keyword evidence="4" id="KW-0004">4Fe-4S</keyword>
<dbReference type="InterPro" id="IPR017896">
    <property type="entry name" value="4Fe4S_Fe-S-bd"/>
</dbReference>
<dbReference type="InterPro" id="IPR019574">
    <property type="entry name" value="NADH_UbQ_OxRdtase_Gsu_4Fe4S-bd"/>
</dbReference>
<dbReference type="PIRSF" id="PIRSF000309">
    <property type="entry name" value="NAD_red_hyd_HoxU"/>
    <property type="match status" value="1"/>
</dbReference>
<evidence type="ECO:0000256" key="8">
    <source>
        <dbReference type="ARBA" id="ARBA00023004"/>
    </source>
</evidence>
<reference evidence="16 17" key="1">
    <citation type="submission" date="2018-01" db="EMBL/GenBank/DDBJ databases">
        <title>Metagenomic assembled genomes from two thermal pools in the Uzon Caldera, Kamchatka, Russia.</title>
        <authorList>
            <person name="Wilkins L."/>
            <person name="Ettinger C."/>
        </authorList>
    </citation>
    <scope>NUCLEOTIDE SEQUENCE [LARGE SCALE GENOMIC DNA]</scope>
    <source>
        <strain evidence="16">ZAV-05</strain>
    </source>
</reference>
<dbReference type="PROSITE" id="PS00198">
    <property type="entry name" value="4FE4S_FER_1"/>
    <property type="match status" value="1"/>
</dbReference>
<dbReference type="SUPFAM" id="SSF54862">
    <property type="entry name" value="4Fe-4S ferredoxins"/>
    <property type="match status" value="1"/>
</dbReference>
<dbReference type="GO" id="GO:0003677">
    <property type="term" value="F:DNA binding"/>
    <property type="evidence" value="ECO:0007669"/>
    <property type="project" value="UniProtKB-KW"/>
</dbReference>
<dbReference type="InterPro" id="IPR054351">
    <property type="entry name" value="NADH_UbQ_OxRdtase_ferredoxin"/>
</dbReference>
<dbReference type="PROSITE" id="PS51085">
    <property type="entry name" value="2FE2S_FER_2"/>
    <property type="match status" value="1"/>
</dbReference>
<dbReference type="SUPFAM" id="SSF54292">
    <property type="entry name" value="2Fe-2S ferredoxin-like"/>
    <property type="match status" value="1"/>
</dbReference>
<dbReference type="GO" id="GO:0051539">
    <property type="term" value="F:4 iron, 4 sulfur cluster binding"/>
    <property type="evidence" value="ECO:0007669"/>
    <property type="project" value="UniProtKB-KW"/>
</dbReference>
<dbReference type="Gene3D" id="3.30.70.20">
    <property type="match status" value="1"/>
</dbReference>
<feature type="domain" description="4Fe-4S ferredoxin-type" evidence="14">
    <location>
        <begin position="138"/>
        <end position="168"/>
    </location>
</feature>
<keyword evidence="8" id="KW-0408">Iron</keyword>
<gene>
    <name evidence="16" type="ORF">C0187_02330</name>
</gene>
<dbReference type="NCBIfam" id="NF005745">
    <property type="entry name" value="PRK07569.1"/>
    <property type="match status" value="1"/>
</dbReference>
<dbReference type="CDD" id="cd00207">
    <property type="entry name" value="fer2"/>
    <property type="match status" value="1"/>
</dbReference>